<accession>A0A9P0J9L8</accession>
<dbReference type="PROSITE" id="PS51257">
    <property type="entry name" value="PROKAR_LIPOPROTEIN"/>
    <property type="match status" value="1"/>
</dbReference>
<dbReference type="PRINTS" id="PR00205">
    <property type="entry name" value="CADHERIN"/>
</dbReference>
<evidence type="ECO:0000256" key="15">
    <source>
        <dbReference type="SAM" id="MobiDB-lite"/>
    </source>
</evidence>
<name>A0A9P0J9L8_9DIPT</name>
<dbReference type="GO" id="GO:0005509">
    <property type="term" value="F:calcium ion binding"/>
    <property type="evidence" value="ECO:0007669"/>
    <property type="project" value="UniProtKB-UniRule"/>
</dbReference>
<dbReference type="SUPFAM" id="SSF49313">
    <property type="entry name" value="Cadherin-like"/>
    <property type="match status" value="2"/>
</dbReference>
<dbReference type="InterPro" id="IPR002126">
    <property type="entry name" value="Cadherin-like_dom"/>
</dbReference>
<dbReference type="GO" id="GO:0045211">
    <property type="term" value="C:postsynaptic membrane"/>
    <property type="evidence" value="ECO:0007669"/>
    <property type="project" value="UniProtKB-SubCell"/>
</dbReference>
<keyword evidence="6" id="KW-0130">Cell adhesion</keyword>
<dbReference type="InterPro" id="IPR013320">
    <property type="entry name" value="ConA-like_dom_sf"/>
</dbReference>
<dbReference type="GO" id="GO:0009986">
    <property type="term" value="C:cell surface"/>
    <property type="evidence" value="ECO:0007669"/>
    <property type="project" value="TreeGrafter"/>
</dbReference>
<feature type="signal peptide" evidence="17">
    <location>
        <begin position="1"/>
        <end position="19"/>
    </location>
</feature>
<dbReference type="SUPFAM" id="SSF49899">
    <property type="entry name" value="Concanavalin A-like lectins/glucanases"/>
    <property type="match status" value="1"/>
</dbReference>
<dbReference type="Gene3D" id="2.60.120.200">
    <property type="match status" value="1"/>
</dbReference>
<feature type="transmembrane region" description="Helical" evidence="16">
    <location>
        <begin position="850"/>
        <end position="871"/>
    </location>
</feature>
<dbReference type="PANTHER" id="PTHR14139:SF2">
    <property type="entry name" value="CALSYNTENIN-1"/>
    <property type="match status" value="1"/>
</dbReference>
<feature type="region of interest" description="Disordered" evidence="15">
    <location>
        <begin position="909"/>
        <end position="940"/>
    </location>
</feature>
<comment type="similarity">
    <text evidence="13">Belongs to the calsyntenin family.</text>
</comment>
<keyword evidence="9 16" id="KW-0472">Membrane</keyword>
<keyword evidence="5 14" id="KW-0106">Calcium</keyword>
<feature type="chain" id="PRO_5040146325" description="Cadherin domain-containing protein" evidence="17">
    <location>
        <begin position="20"/>
        <end position="950"/>
    </location>
</feature>
<dbReference type="GO" id="GO:0051965">
    <property type="term" value="P:positive regulation of synapse assembly"/>
    <property type="evidence" value="ECO:0007669"/>
    <property type="project" value="TreeGrafter"/>
</dbReference>
<dbReference type="PROSITE" id="PS50268">
    <property type="entry name" value="CADHERIN_2"/>
    <property type="match status" value="2"/>
</dbReference>
<evidence type="ECO:0000256" key="4">
    <source>
        <dbReference type="ARBA" id="ARBA00022737"/>
    </source>
</evidence>
<evidence type="ECO:0000313" key="20">
    <source>
        <dbReference type="Proteomes" id="UP001153620"/>
    </source>
</evidence>
<dbReference type="InterPro" id="IPR001791">
    <property type="entry name" value="Laminin_G"/>
</dbReference>
<reference evidence="19" key="1">
    <citation type="submission" date="2022-01" db="EMBL/GenBank/DDBJ databases">
        <authorList>
            <person name="King R."/>
        </authorList>
    </citation>
    <scope>NUCLEOTIDE SEQUENCE</scope>
</reference>
<dbReference type="SMART" id="SM00112">
    <property type="entry name" value="CA"/>
    <property type="match status" value="2"/>
</dbReference>
<protein>
    <recommendedName>
        <fullName evidence="18">Cadherin domain-containing protein</fullName>
    </recommendedName>
</protein>
<evidence type="ECO:0000313" key="19">
    <source>
        <dbReference type="EMBL" id="CAH1733849.1"/>
    </source>
</evidence>
<dbReference type="AlphaFoldDB" id="A0A9P0J9L8"/>
<feature type="domain" description="Cadherin" evidence="18">
    <location>
        <begin position="140"/>
        <end position="239"/>
    </location>
</feature>
<evidence type="ECO:0000256" key="2">
    <source>
        <dbReference type="ARBA" id="ARBA00022692"/>
    </source>
</evidence>
<feature type="domain" description="Cadherin" evidence="18">
    <location>
        <begin position="81"/>
        <end position="139"/>
    </location>
</feature>
<dbReference type="CDD" id="cd11304">
    <property type="entry name" value="Cadherin_repeat"/>
    <property type="match status" value="1"/>
</dbReference>
<evidence type="ECO:0000256" key="9">
    <source>
        <dbReference type="ARBA" id="ARBA00023136"/>
    </source>
</evidence>
<evidence type="ECO:0000256" key="16">
    <source>
        <dbReference type="SAM" id="Phobius"/>
    </source>
</evidence>
<dbReference type="FunFam" id="2.60.40.60:FF:000285">
    <property type="entry name" value="Calsyntenin-1, isoform C"/>
    <property type="match status" value="1"/>
</dbReference>
<evidence type="ECO:0000256" key="14">
    <source>
        <dbReference type="PROSITE-ProRule" id="PRU00043"/>
    </source>
</evidence>
<evidence type="ECO:0000256" key="6">
    <source>
        <dbReference type="ARBA" id="ARBA00022889"/>
    </source>
</evidence>
<gene>
    <name evidence="19" type="ORF">CHIRRI_LOCUS13179</name>
</gene>
<feature type="region of interest" description="Disordered" evidence="15">
    <location>
        <begin position="876"/>
        <end position="895"/>
    </location>
</feature>
<keyword evidence="3 17" id="KW-0732">Signal</keyword>
<sequence>MRIFGVAVAVVILALSCHAIDSEESADRDDFYDSRERILEENYHGLIKENETFVEITPVIKVDEEKVCRLDIVKKQKDIPFKIKLDSGVGILESKRALNCEKRKNYKFEIVAVMCDGSHSENANVHISVVDINEYSPTFLQPSYVTEVDEGRLYQEILRVEATDKDCTPLFGDVCKYEILTLDQPFTIDNEGSIRNTEPLSHKISHNHILSVVAYDCAMKQSAPVMVNIRVRRICEPKISGIPERLDYTSNSMEKVFLFPKLHLELCDMKCKGEDMLISSTVSLKTKHMAFGCDRDLSKCAAKNSMQELLSKGSDFTKELITDDGVENIFHFDGTNGAVVPKSVVDVDGLSAHPFTISTMFRHHSIVNNDKLTKEHVICSADSHKMNRHHFALFVRHCRLILLLRKNYNDGDLNIFLPAEWRWKIPQVCDNEWHHYTITVESPKVELFIDGIKFEADQEDKHSNPEVIDDWPLHAAQGINTTLTIGACYQSSENRLKHGFRGDISSIKLISRQALSEEDIRCGMNCAERLLSPDEKLMEPEQQVQMNSEMNEVVIEGSNRQNVEKLLQKIQYINDKENPTLGRRNIQVSTTVSCPMKKAVRLPSIDSFIMIVDGEKHQNVTDHETPTITTDYQEINPQLTEEQRPQIVISGNQNNLVSYPDIKSGVKFLDSLNIVVYINDQILENLQKLDSCSVNVFPNLNADHEEITMSKQNHDHDLSPILDIKTTINKDGVEMIGYDTVTNYLRILRSLIYINRKPAYYLNRVFKLSCSQLGDRFRSAEFTLTLTVLHPKQPTLAPLPVVTEKPAVAAREHDSSNMFAHVLLHPQEANEPHAKTSHMQRVSSVQHSTMLIIVICVSFVLLICGVGIARLRNQTQVTKSKKGHQSCAKNPSEQQLDWDDSALTITINPMQNDNLTDDSSDSENSDSDDEEVLNGRYKNVSQLEWDNTTM</sequence>
<evidence type="ECO:0000256" key="13">
    <source>
        <dbReference type="ARBA" id="ARBA00035015"/>
    </source>
</evidence>
<evidence type="ECO:0000256" key="5">
    <source>
        <dbReference type="ARBA" id="ARBA00022837"/>
    </source>
</evidence>
<dbReference type="GO" id="GO:0007156">
    <property type="term" value="P:homophilic cell adhesion via plasma membrane adhesion molecules"/>
    <property type="evidence" value="ECO:0007669"/>
    <property type="project" value="InterPro"/>
</dbReference>
<dbReference type="InterPro" id="IPR045588">
    <property type="entry name" value="CLSTN_C"/>
</dbReference>
<dbReference type="Pfam" id="PF19699">
    <property type="entry name" value="CLSTN_C"/>
    <property type="match status" value="2"/>
</dbReference>
<proteinExistence type="inferred from homology"/>
<comment type="subcellular location">
    <subcellularLocation>
        <location evidence="12">Postsynaptic cell membrane</location>
        <topology evidence="12">Single-pass type I membrane protein</topology>
    </subcellularLocation>
</comment>
<evidence type="ECO:0000256" key="3">
    <source>
        <dbReference type="ARBA" id="ARBA00022729"/>
    </source>
</evidence>
<evidence type="ECO:0000256" key="12">
    <source>
        <dbReference type="ARBA" id="ARBA00035006"/>
    </source>
</evidence>
<dbReference type="Proteomes" id="UP001153620">
    <property type="component" value="Chromosome 4"/>
</dbReference>
<evidence type="ECO:0000256" key="10">
    <source>
        <dbReference type="ARBA" id="ARBA00023180"/>
    </source>
</evidence>
<dbReference type="EMBL" id="OU895880">
    <property type="protein sequence ID" value="CAH1733849.1"/>
    <property type="molecule type" value="Genomic_DNA"/>
</dbReference>
<evidence type="ECO:0000259" key="18">
    <source>
        <dbReference type="PROSITE" id="PS50268"/>
    </source>
</evidence>
<dbReference type="PANTHER" id="PTHR14139">
    <property type="entry name" value="CALSYNTENIN"/>
    <property type="match status" value="1"/>
</dbReference>
<keyword evidence="11" id="KW-0628">Postsynaptic cell membrane</keyword>
<reference evidence="19" key="2">
    <citation type="submission" date="2022-10" db="EMBL/GenBank/DDBJ databases">
        <authorList>
            <consortium name="ENA_rothamsted_submissions"/>
            <consortium name="culmorum"/>
            <person name="King R."/>
        </authorList>
    </citation>
    <scope>NUCLEOTIDE SEQUENCE</scope>
</reference>
<keyword evidence="8" id="KW-0770">Synapse</keyword>
<evidence type="ECO:0000256" key="7">
    <source>
        <dbReference type="ARBA" id="ARBA00022989"/>
    </source>
</evidence>
<dbReference type="FunFam" id="2.60.40.60:FF:000025">
    <property type="entry name" value="Calsyntenin 1"/>
    <property type="match status" value="1"/>
</dbReference>
<keyword evidence="2 16" id="KW-0812">Transmembrane</keyword>
<dbReference type="InterPro" id="IPR015919">
    <property type="entry name" value="Cadherin-like_sf"/>
</dbReference>
<keyword evidence="7 16" id="KW-1133">Transmembrane helix</keyword>
<evidence type="ECO:0000256" key="11">
    <source>
        <dbReference type="ARBA" id="ARBA00023257"/>
    </source>
</evidence>
<evidence type="ECO:0000256" key="17">
    <source>
        <dbReference type="SAM" id="SignalP"/>
    </source>
</evidence>
<dbReference type="Pfam" id="PF02210">
    <property type="entry name" value="Laminin_G_2"/>
    <property type="match status" value="1"/>
</dbReference>
<keyword evidence="20" id="KW-1185">Reference proteome</keyword>
<feature type="compositionally biased region" description="Acidic residues" evidence="15">
    <location>
        <begin position="915"/>
        <end position="932"/>
    </location>
</feature>
<keyword evidence="4" id="KW-0677">Repeat</keyword>
<evidence type="ECO:0000256" key="1">
    <source>
        <dbReference type="ARBA" id="ARBA00022475"/>
    </source>
</evidence>
<dbReference type="GO" id="GO:0050806">
    <property type="term" value="P:positive regulation of synaptic transmission"/>
    <property type="evidence" value="ECO:0007669"/>
    <property type="project" value="TreeGrafter"/>
</dbReference>
<organism evidence="19 20">
    <name type="scientific">Chironomus riparius</name>
    <dbReference type="NCBI Taxonomy" id="315576"/>
    <lineage>
        <taxon>Eukaryota</taxon>
        <taxon>Metazoa</taxon>
        <taxon>Ecdysozoa</taxon>
        <taxon>Arthropoda</taxon>
        <taxon>Hexapoda</taxon>
        <taxon>Insecta</taxon>
        <taxon>Pterygota</taxon>
        <taxon>Neoptera</taxon>
        <taxon>Endopterygota</taxon>
        <taxon>Diptera</taxon>
        <taxon>Nematocera</taxon>
        <taxon>Chironomoidea</taxon>
        <taxon>Chironomidae</taxon>
        <taxon>Chironominae</taxon>
        <taxon>Chironomus</taxon>
    </lineage>
</organism>
<dbReference type="Gene3D" id="2.60.40.60">
    <property type="entry name" value="Cadherins"/>
    <property type="match status" value="2"/>
</dbReference>
<keyword evidence="10" id="KW-0325">Glycoprotein</keyword>
<keyword evidence="1" id="KW-1003">Cell membrane</keyword>
<evidence type="ECO:0000256" key="8">
    <source>
        <dbReference type="ARBA" id="ARBA00023018"/>
    </source>
</evidence>